<evidence type="ECO:0000256" key="3">
    <source>
        <dbReference type="ARBA" id="ARBA00023118"/>
    </source>
</evidence>
<evidence type="ECO:0000259" key="4">
    <source>
        <dbReference type="Pfam" id="PF18019"/>
    </source>
</evidence>
<dbReference type="Gene3D" id="1.10.3210.30">
    <property type="match status" value="1"/>
</dbReference>
<evidence type="ECO:0000313" key="5">
    <source>
        <dbReference type="EMBL" id="MEB3966347.1"/>
    </source>
</evidence>
<accession>A0ABU6CQN2</accession>
<dbReference type="Pfam" id="PF18019">
    <property type="entry name" value="Cas3_HD"/>
    <property type="match status" value="1"/>
</dbReference>
<sequence length="271" mass="29373">MDFDGVLLRRGEPAWNPLIADMLCHASVAHELWDRMLSAAHRSQFADELGCDGEQAARQVLALLAGVRRVGEASPMHMNGLGSRVHSPALEIARPSWQRGAERSGLTASVLRSRFPAEPVERIGAAVLPRLLGCDCPEVEDGERCTTPTHHGLNLAVHSMLLEDGNERHSDTVAVAARAAGRGPWPAIRKALVNDVARHVGLEPGRVPDLIQPGEGVRSLKRLRHFTGTVARLPVGDPSYGYALPDDPLETLSHRAHRIARTVVAHQARPA</sequence>
<gene>
    <name evidence="5" type="ORF">OKJ48_39895</name>
</gene>
<keyword evidence="3" id="KW-0051">Antiviral defense</keyword>
<keyword evidence="6" id="KW-1185">Reference proteome</keyword>
<evidence type="ECO:0000256" key="2">
    <source>
        <dbReference type="ARBA" id="ARBA00022801"/>
    </source>
</evidence>
<dbReference type="EMBL" id="JAOZYB010000357">
    <property type="protein sequence ID" value="MEB3966347.1"/>
    <property type="molecule type" value="Genomic_DNA"/>
</dbReference>
<evidence type="ECO:0000313" key="6">
    <source>
        <dbReference type="Proteomes" id="UP001352223"/>
    </source>
</evidence>
<keyword evidence="2" id="KW-0378">Hydrolase</keyword>
<name>A0ABU6CQN2_9ACTN</name>
<dbReference type="InterPro" id="IPR038257">
    <property type="entry name" value="CRISPR-assoc_Cas3_HD_sf"/>
</dbReference>
<evidence type="ECO:0000256" key="1">
    <source>
        <dbReference type="ARBA" id="ARBA00022723"/>
    </source>
</evidence>
<reference evidence="5 6" key="1">
    <citation type="submission" date="2022-10" db="EMBL/GenBank/DDBJ databases">
        <authorList>
            <person name="Xie J."/>
            <person name="Shen N."/>
        </authorList>
    </citation>
    <scope>NUCLEOTIDE SEQUENCE [LARGE SCALE GENOMIC DNA]</scope>
    <source>
        <strain evidence="5 6">DSM 41681</strain>
    </source>
</reference>
<dbReference type="Proteomes" id="UP001352223">
    <property type="component" value="Unassembled WGS sequence"/>
</dbReference>
<organism evidence="5 6">
    <name type="scientific">Streptomyces kunmingensis</name>
    <dbReference type="NCBI Taxonomy" id="68225"/>
    <lineage>
        <taxon>Bacteria</taxon>
        <taxon>Bacillati</taxon>
        <taxon>Actinomycetota</taxon>
        <taxon>Actinomycetes</taxon>
        <taxon>Kitasatosporales</taxon>
        <taxon>Streptomycetaceae</taxon>
        <taxon>Streptomyces</taxon>
    </lineage>
</organism>
<dbReference type="InterPro" id="IPR006483">
    <property type="entry name" value="CRISPR-assoc_Cas3_HD"/>
</dbReference>
<proteinExistence type="predicted"/>
<protein>
    <recommendedName>
        <fullName evidence="4">HD Cas3-type domain-containing protein</fullName>
    </recommendedName>
</protein>
<feature type="domain" description="HD Cas3-type" evidence="4">
    <location>
        <begin position="12"/>
        <end position="209"/>
    </location>
</feature>
<comment type="caution">
    <text evidence="5">The sequence shown here is derived from an EMBL/GenBank/DDBJ whole genome shotgun (WGS) entry which is preliminary data.</text>
</comment>
<keyword evidence="1" id="KW-0479">Metal-binding</keyword>